<dbReference type="InterPro" id="IPR000014">
    <property type="entry name" value="PAS"/>
</dbReference>
<keyword evidence="9" id="KW-0067">ATP-binding</keyword>
<keyword evidence="5" id="KW-0597">Phosphoprotein</keyword>
<dbReference type="Pfam" id="PF02518">
    <property type="entry name" value="HATPase_c"/>
    <property type="match status" value="1"/>
</dbReference>
<comment type="subcellular location">
    <subcellularLocation>
        <location evidence="2">Cell membrane</location>
    </subcellularLocation>
</comment>
<dbReference type="SMART" id="SM00448">
    <property type="entry name" value="REC"/>
    <property type="match status" value="1"/>
</dbReference>
<evidence type="ECO:0000256" key="6">
    <source>
        <dbReference type="ARBA" id="ARBA00022679"/>
    </source>
</evidence>
<dbReference type="AlphaFoldDB" id="A0A3B1CAE8"/>
<feature type="domain" description="PAS" evidence="14">
    <location>
        <begin position="629"/>
        <end position="704"/>
    </location>
</feature>
<dbReference type="GO" id="GO:0000155">
    <property type="term" value="F:phosphorelay sensor kinase activity"/>
    <property type="evidence" value="ECO:0007669"/>
    <property type="project" value="InterPro"/>
</dbReference>
<dbReference type="PANTHER" id="PTHR43304">
    <property type="entry name" value="PHYTOCHROME-LIKE PROTEIN CPH1"/>
    <property type="match status" value="1"/>
</dbReference>
<keyword evidence="7" id="KW-0547">Nucleotide-binding</keyword>
<dbReference type="InterPro" id="IPR003661">
    <property type="entry name" value="HisK_dim/P_dom"/>
</dbReference>
<dbReference type="SUPFAM" id="SSF47384">
    <property type="entry name" value="Homodimeric domain of signal transducing histidine kinase"/>
    <property type="match status" value="1"/>
</dbReference>
<dbReference type="NCBIfam" id="TIGR00229">
    <property type="entry name" value="sensory_box"/>
    <property type="match status" value="4"/>
</dbReference>
<dbReference type="InterPro" id="IPR036097">
    <property type="entry name" value="HisK_dim/P_sf"/>
</dbReference>
<dbReference type="SMART" id="SM00086">
    <property type="entry name" value="PAC"/>
    <property type="match status" value="3"/>
</dbReference>
<dbReference type="PROSITE" id="PS50109">
    <property type="entry name" value="HIS_KIN"/>
    <property type="match status" value="1"/>
</dbReference>
<dbReference type="InterPro" id="IPR001789">
    <property type="entry name" value="Sig_transdc_resp-reg_receiver"/>
</dbReference>
<name>A0A3B1CAE8_9ZZZZ</name>
<keyword evidence="6" id="KW-0808">Transferase</keyword>
<sequence length="1124" mass="127394">MAVENISESQIRRIFENAPIGILTLNSNFEIEGVNQSALQFGIFEYEGKTNLIGKNIFTLDAFHSDEIKNDLEYFKEGIPFETKISVQKSFGNIELVIVVKGTPLIINDKFEGGIIVIEDFKTSTESSPDKIFRSEIFNSLLSSISDYFLITDIYGNIKYTLPNEMLRPNHPAIKTAGKTLFDLFTDLNANLIEQTLVEVVKDRKPRTIELPQKEHKFGGDFALTLIPIVERSVKIKYFFILFKDNSEEREKFTNLKSEIQELKAYRSITSAIVDAVIRINLKGNITFWNDSAVELFGFTKSQVFGKFIGNVLPEIDQIYFDNLLDNLKSSKTFKTQLKIESNNTTKIIEMSISLTNEDESSLVALCSDITNKVNLEKELRRSEESFRNIVTNTREFICTFSVEGNINYVNPYFVKEFGYTEEELLNLNLMDLIDLESMSEDIPDIQKIIEEQNEAIELTLLKKDKEKVFVLANFTAVSDFDGKPKYYTSVFTDITESKKAENDFLMIRSVFQTSHDGITVQKNRKYTLANESFVKMFGYDSVDEVLGKDPLDFVSNNDLYRVAKYIEDREKGEESPSKYIFNGVRKDGTTIIVEKSVKSFSSAKEFYVVASYRDITEQQNFLKALANSEEKYRNITENINDSMWTAELVDGKLKQVFYTAAIKKITGYEGEEFINNPKFWIKIIHPDDKKDVIRNIQRIYKDPAKSSGEVEYRIVNKSGTIVWIKNKLNIIRNREGRIERIYGLVSDVTLSKQSEEKIRKSTEELKSLNESKDRFISIVSHDLRSPFSSILGFTDLLLTERDLPEDKQVQYINFIQESAKNMLSLVNSLLDWTRLQTGRIDFTAEKLNASGIINKAFQMLTGAAMQKKIELVSEVSKDLSVHADSNLLLQVFNNLISNAIKFTNEGGKITISAKPLIDKKQIEFSVSDTGIGIKGEDIDKLFTVATKHTTTGTAGEKGSGLGLSLCKEIVEKHGGEISVESQYGSGTTFKFTLPVSSTRILLVDDSTHDRILYSKLLKSMVPGFEIDTAANGAEAFEKIKTNSPALVISDHNMPEMSGYELVKQLKLSDLTYKPPVIILSSDLNQSIVDDYMQLGIEYAFKKPVGLATFKTAIEKSLQKAFVS</sequence>
<dbReference type="Pfam" id="PF00072">
    <property type="entry name" value="Response_reg"/>
    <property type="match status" value="1"/>
</dbReference>
<feature type="domain" description="Histidine kinase" evidence="12">
    <location>
        <begin position="779"/>
        <end position="998"/>
    </location>
</feature>
<organism evidence="16">
    <name type="scientific">hydrothermal vent metagenome</name>
    <dbReference type="NCBI Taxonomy" id="652676"/>
    <lineage>
        <taxon>unclassified sequences</taxon>
        <taxon>metagenomes</taxon>
        <taxon>ecological metagenomes</taxon>
    </lineage>
</organism>
<comment type="catalytic activity">
    <reaction evidence="1">
        <text>ATP + protein L-histidine = ADP + protein N-phospho-L-histidine.</text>
        <dbReference type="EC" id="2.7.13.3"/>
    </reaction>
</comment>
<keyword evidence="8 16" id="KW-0418">Kinase</keyword>
<evidence type="ECO:0000259" key="13">
    <source>
        <dbReference type="PROSITE" id="PS50110"/>
    </source>
</evidence>
<dbReference type="EC" id="2.7.13.3" evidence="3"/>
<keyword evidence="4" id="KW-1003">Cell membrane</keyword>
<dbReference type="PROSITE" id="PS50113">
    <property type="entry name" value="PAC"/>
    <property type="match status" value="2"/>
</dbReference>
<dbReference type="InterPro" id="IPR000700">
    <property type="entry name" value="PAS-assoc_C"/>
</dbReference>
<dbReference type="SMART" id="SM00091">
    <property type="entry name" value="PAS"/>
    <property type="match status" value="5"/>
</dbReference>
<evidence type="ECO:0000256" key="4">
    <source>
        <dbReference type="ARBA" id="ARBA00022475"/>
    </source>
</evidence>
<dbReference type="GO" id="GO:0005886">
    <property type="term" value="C:plasma membrane"/>
    <property type="evidence" value="ECO:0007669"/>
    <property type="project" value="UniProtKB-SubCell"/>
</dbReference>
<dbReference type="PROSITE" id="PS50112">
    <property type="entry name" value="PAS"/>
    <property type="match status" value="3"/>
</dbReference>
<gene>
    <name evidence="16" type="ORF">MNBD_IGNAVI01-2305</name>
</gene>
<dbReference type="Pfam" id="PF13426">
    <property type="entry name" value="PAS_9"/>
    <property type="match status" value="2"/>
</dbReference>
<dbReference type="Gene3D" id="3.40.50.2300">
    <property type="match status" value="1"/>
</dbReference>
<dbReference type="EMBL" id="UOGD01000182">
    <property type="protein sequence ID" value="VAX20964.1"/>
    <property type="molecule type" value="Genomic_DNA"/>
</dbReference>
<dbReference type="SMART" id="SM00387">
    <property type="entry name" value="HATPase_c"/>
    <property type="match status" value="1"/>
</dbReference>
<dbReference type="GO" id="GO:0005524">
    <property type="term" value="F:ATP binding"/>
    <property type="evidence" value="ECO:0007669"/>
    <property type="project" value="UniProtKB-KW"/>
</dbReference>
<dbReference type="InterPro" id="IPR004358">
    <property type="entry name" value="Sig_transdc_His_kin-like_C"/>
</dbReference>
<feature type="domain" description="PAC" evidence="15">
    <location>
        <begin position="709"/>
        <end position="761"/>
    </location>
</feature>
<evidence type="ECO:0000259" key="14">
    <source>
        <dbReference type="PROSITE" id="PS50112"/>
    </source>
</evidence>
<dbReference type="InterPro" id="IPR005467">
    <property type="entry name" value="His_kinase_dom"/>
</dbReference>
<accession>A0A3B1CAE8</accession>
<keyword evidence="10" id="KW-0902">Two-component regulatory system</keyword>
<proteinExistence type="predicted"/>
<evidence type="ECO:0000259" key="15">
    <source>
        <dbReference type="PROSITE" id="PS50113"/>
    </source>
</evidence>
<feature type="domain" description="PAS" evidence="14">
    <location>
        <begin position="262"/>
        <end position="307"/>
    </location>
</feature>
<evidence type="ECO:0000256" key="8">
    <source>
        <dbReference type="ARBA" id="ARBA00022777"/>
    </source>
</evidence>
<dbReference type="SUPFAM" id="SSF55874">
    <property type="entry name" value="ATPase domain of HSP90 chaperone/DNA topoisomerase II/histidine kinase"/>
    <property type="match status" value="1"/>
</dbReference>
<dbReference type="InterPro" id="IPR036890">
    <property type="entry name" value="HATPase_C_sf"/>
</dbReference>
<dbReference type="CDD" id="cd00130">
    <property type="entry name" value="PAS"/>
    <property type="match status" value="4"/>
</dbReference>
<evidence type="ECO:0000256" key="10">
    <source>
        <dbReference type="ARBA" id="ARBA00023012"/>
    </source>
</evidence>
<protein>
    <recommendedName>
        <fullName evidence="3">histidine kinase</fullName>
        <ecNumber evidence="3">2.7.13.3</ecNumber>
    </recommendedName>
</protein>
<keyword evidence="11" id="KW-0472">Membrane</keyword>
<evidence type="ECO:0000256" key="7">
    <source>
        <dbReference type="ARBA" id="ARBA00022741"/>
    </source>
</evidence>
<dbReference type="FunFam" id="3.30.565.10:FF:000023">
    <property type="entry name" value="PAS domain-containing sensor histidine kinase"/>
    <property type="match status" value="1"/>
</dbReference>
<dbReference type="PANTHER" id="PTHR43304:SF1">
    <property type="entry name" value="PAC DOMAIN-CONTAINING PROTEIN"/>
    <property type="match status" value="1"/>
</dbReference>
<dbReference type="GO" id="GO:0006355">
    <property type="term" value="P:regulation of DNA-templated transcription"/>
    <property type="evidence" value="ECO:0007669"/>
    <property type="project" value="InterPro"/>
</dbReference>
<dbReference type="Pfam" id="PF00512">
    <property type="entry name" value="HisKA"/>
    <property type="match status" value="1"/>
</dbReference>
<dbReference type="Gene3D" id="3.30.565.10">
    <property type="entry name" value="Histidine kinase-like ATPase, C-terminal domain"/>
    <property type="match status" value="1"/>
</dbReference>
<feature type="domain" description="Response regulatory" evidence="13">
    <location>
        <begin position="1000"/>
        <end position="1118"/>
    </location>
</feature>
<reference evidence="16" key="1">
    <citation type="submission" date="2018-06" db="EMBL/GenBank/DDBJ databases">
        <authorList>
            <person name="Zhirakovskaya E."/>
        </authorList>
    </citation>
    <scope>NUCLEOTIDE SEQUENCE</scope>
</reference>
<feature type="domain" description="PAS" evidence="14">
    <location>
        <begin position="383"/>
        <end position="453"/>
    </location>
</feature>
<dbReference type="SUPFAM" id="SSF55785">
    <property type="entry name" value="PYP-like sensor domain (PAS domain)"/>
    <property type="match status" value="4"/>
</dbReference>
<dbReference type="CDD" id="cd16922">
    <property type="entry name" value="HATPase_EvgS-ArcB-TorS-like"/>
    <property type="match status" value="1"/>
</dbReference>
<dbReference type="InterPro" id="IPR013767">
    <property type="entry name" value="PAS_fold"/>
</dbReference>
<dbReference type="InterPro" id="IPR011006">
    <property type="entry name" value="CheY-like_superfamily"/>
</dbReference>
<dbReference type="Pfam" id="PF08447">
    <property type="entry name" value="PAS_3"/>
    <property type="match status" value="1"/>
</dbReference>
<dbReference type="PRINTS" id="PR00344">
    <property type="entry name" value="BCTRLSENSOR"/>
</dbReference>
<dbReference type="InterPro" id="IPR052162">
    <property type="entry name" value="Sensor_kinase/Photoreceptor"/>
</dbReference>
<evidence type="ECO:0000256" key="11">
    <source>
        <dbReference type="ARBA" id="ARBA00023136"/>
    </source>
</evidence>
<dbReference type="Gene3D" id="1.10.287.130">
    <property type="match status" value="1"/>
</dbReference>
<evidence type="ECO:0000259" key="12">
    <source>
        <dbReference type="PROSITE" id="PS50109"/>
    </source>
</evidence>
<dbReference type="InterPro" id="IPR013655">
    <property type="entry name" value="PAS_fold_3"/>
</dbReference>
<dbReference type="InterPro" id="IPR001610">
    <property type="entry name" value="PAC"/>
</dbReference>
<dbReference type="CDD" id="cd00082">
    <property type="entry name" value="HisKA"/>
    <property type="match status" value="1"/>
</dbReference>
<dbReference type="Pfam" id="PF00989">
    <property type="entry name" value="PAS"/>
    <property type="match status" value="1"/>
</dbReference>
<dbReference type="PROSITE" id="PS50110">
    <property type="entry name" value="RESPONSE_REGULATORY"/>
    <property type="match status" value="1"/>
</dbReference>
<evidence type="ECO:0000256" key="9">
    <source>
        <dbReference type="ARBA" id="ARBA00022840"/>
    </source>
</evidence>
<evidence type="ECO:0000256" key="3">
    <source>
        <dbReference type="ARBA" id="ARBA00012438"/>
    </source>
</evidence>
<dbReference type="InterPro" id="IPR003594">
    <property type="entry name" value="HATPase_dom"/>
</dbReference>
<dbReference type="CDD" id="cd17546">
    <property type="entry name" value="REC_hyHK_CKI1_RcsC-like"/>
    <property type="match status" value="1"/>
</dbReference>
<dbReference type="SMART" id="SM00388">
    <property type="entry name" value="HisKA"/>
    <property type="match status" value="1"/>
</dbReference>
<evidence type="ECO:0000256" key="5">
    <source>
        <dbReference type="ARBA" id="ARBA00022553"/>
    </source>
</evidence>
<evidence type="ECO:0000313" key="16">
    <source>
        <dbReference type="EMBL" id="VAX20964.1"/>
    </source>
</evidence>
<evidence type="ECO:0000256" key="1">
    <source>
        <dbReference type="ARBA" id="ARBA00000085"/>
    </source>
</evidence>
<evidence type="ECO:0000256" key="2">
    <source>
        <dbReference type="ARBA" id="ARBA00004236"/>
    </source>
</evidence>
<dbReference type="Gene3D" id="3.30.450.20">
    <property type="entry name" value="PAS domain"/>
    <property type="match status" value="5"/>
</dbReference>
<dbReference type="InterPro" id="IPR035965">
    <property type="entry name" value="PAS-like_dom_sf"/>
</dbReference>
<dbReference type="SUPFAM" id="SSF52172">
    <property type="entry name" value="CheY-like"/>
    <property type="match status" value="1"/>
</dbReference>
<dbReference type="Pfam" id="PF13188">
    <property type="entry name" value="PAS_8"/>
    <property type="match status" value="1"/>
</dbReference>
<feature type="domain" description="PAC" evidence="15">
    <location>
        <begin position="455"/>
        <end position="507"/>
    </location>
</feature>